<proteinExistence type="predicted"/>
<comment type="caution">
    <text evidence="1">The sequence shown here is derived from an EMBL/GenBank/DDBJ whole genome shotgun (WGS) entry which is preliminary data.</text>
</comment>
<evidence type="ECO:0000313" key="2">
    <source>
        <dbReference type="Proteomes" id="UP001152872"/>
    </source>
</evidence>
<dbReference type="EMBL" id="VBTY01000313">
    <property type="protein sequence ID" value="MDG3497258.1"/>
    <property type="molecule type" value="Genomic_DNA"/>
</dbReference>
<evidence type="ECO:0000313" key="1">
    <source>
        <dbReference type="EMBL" id="MDG3497258.1"/>
    </source>
</evidence>
<protein>
    <submittedName>
        <fullName evidence="1">Uncharacterized protein</fullName>
    </submittedName>
</protein>
<keyword evidence="2" id="KW-1185">Reference proteome</keyword>
<sequence>MIYDALAVVKGKYKAFGQIILDLDKKGHIKKESSLVMTSSIFSKQEFDLIDIGDKTISLYWCSNWNGWIIYPTKNKKVAQLMWIYHLTVTTGYPVYTWREMDSGKLQYFKPVNSLKDAIGRDLCNLSYCKSCNIVTPFLLKFDAFASKLHRGNDECAVCSSVRTEIELTKIDIQIQFARTLSQGNQASNSDKKRLSIFLMALGRWNTIVEQQKQELEDYFRVRSGTIGYNVAHLLILTDLLKIEEKQHEFGIDEAATRYLDKWCPDLKERIDRESWRGMVAHGFNTWLQQKVIEKGNKKGIYKKTANFQEIIQQIILLNRSFESRSEDFKDLKRSPINHDSQ</sequence>
<name>A0A9X4MB66_9CYAN</name>
<accession>A0A9X4MB66</accession>
<dbReference type="AlphaFoldDB" id="A0A9X4MB66"/>
<reference evidence="1" key="1">
    <citation type="submission" date="2019-05" db="EMBL/GenBank/DDBJ databases">
        <title>Whole genome sequencing of Pseudanabaena catenata USMAC16.</title>
        <authorList>
            <person name="Khan Z."/>
            <person name="Omar W.M."/>
            <person name="Convey P."/>
            <person name="Merican F."/>
            <person name="Najimudin N."/>
        </authorList>
    </citation>
    <scope>NUCLEOTIDE SEQUENCE</scope>
    <source>
        <strain evidence="1">USMAC16</strain>
    </source>
</reference>
<dbReference type="RefSeq" id="WP_009629476.1">
    <property type="nucleotide sequence ID" value="NZ_VBTY01000313.1"/>
</dbReference>
<organism evidence="1 2">
    <name type="scientific">Pseudanabaena catenata USMAC16</name>
    <dbReference type="NCBI Taxonomy" id="1855837"/>
    <lineage>
        <taxon>Bacteria</taxon>
        <taxon>Bacillati</taxon>
        <taxon>Cyanobacteriota</taxon>
        <taxon>Cyanophyceae</taxon>
        <taxon>Pseudanabaenales</taxon>
        <taxon>Pseudanabaenaceae</taxon>
        <taxon>Pseudanabaena</taxon>
    </lineage>
</organism>
<dbReference type="Proteomes" id="UP001152872">
    <property type="component" value="Unassembled WGS sequence"/>
</dbReference>
<gene>
    <name evidence="1" type="ORF">FEV09_22230</name>
</gene>